<accession>A0ABX7IBJ8</accession>
<name>A0ABX7IBJ8_9BACT</name>
<dbReference type="Proteomes" id="UP000612680">
    <property type="component" value="Chromosome"/>
</dbReference>
<dbReference type="RefSeq" id="WP_204658886.1">
    <property type="nucleotide sequence ID" value="NZ_CP056775.1"/>
</dbReference>
<proteinExistence type="predicted"/>
<gene>
    <name evidence="1" type="ORF">HWI92_20860</name>
</gene>
<evidence type="ECO:0000313" key="1">
    <source>
        <dbReference type="EMBL" id="QRR03188.1"/>
    </source>
</evidence>
<organism evidence="1 2">
    <name type="scientific">Dyadobacter sandarakinus</name>
    <dbReference type="NCBI Taxonomy" id="2747268"/>
    <lineage>
        <taxon>Bacteria</taxon>
        <taxon>Pseudomonadati</taxon>
        <taxon>Bacteroidota</taxon>
        <taxon>Cytophagia</taxon>
        <taxon>Cytophagales</taxon>
        <taxon>Spirosomataceae</taxon>
        <taxon>Dyadobacter</taxon>
    </lineage>
</organism>
<dbReference type="PROSITE" id="PS51257">
    <property type="entry name" value="PROKAR_LIPOPROTEIN"/>
    <property type="match status" value="1"/>
</dbReference>
<keyword evidence="2" id="KW-1185">Reference proteome</keyword>
<sequence>MKSFITKHSHSQKWALAVLGCFVTGLLSCEDYREAEPIFTEQVKVINLNRDTLIAVYNEKLATTARVSFVETLSDTALVKIASDTVFSKPQATFLLPITNPPLMLISGLSGDSLFIKYEPYKKVITGDLTIEITFQR</sequence>
<protein>
    <recommendedName>
        <fullName evidence="3">DUF4249 family protein</fullName>
    </recommendedName>
</protein>
<evidence type="ECO:0008006" key="3">
    <source>
        <dbReference type="Google" id="ProtNLM"/>
    </source>
</evidence>
<reference evidence="1 2" key="1">
    <citation type="submission" date="2020-06" db="EMBL/GenBank/DDBJ databases">
        <title>Dyadobacter sandarakinus sp. nov., isolated from the soil of the Arctic Yellow River Station.</title>
        <authorList>
            <person name="Zhang Y."/>
            <person name="Peng F."/>
        </authorList>
    </citation>
    <scope>NUCLEOTIDE SEQUENCE [LARGE SCALE GENOMIC DNA]</scope>
    <source>
        <strain evidence="1 2">Q3-56</strain>
    </source>
</reference>
<dbReference type="EMBL" id="CP056775">
    <property type="protein sequence ID" value="QRR03188.1"/>
    <property type="molecule type" value="Genomic_DNA"/>
</dbReference>
<evidence type="ECO:0000313" key="2">
    <source>
        <dbReference type="Proteomes" id="UP000612680"/>
    </source>
</evidence>